<reference evidence="2 3" key="1">
    <citation type="submission" date="2024-04" db="EMBL/GenBank/DDBJ databases">
        <title>Complete genome sequence of Fusarium acuminatum.</title>
        <authorList>
            <person name="Lan B."/>
        </authorList>
    </citation>
    <scope>NUCLEOTIDE SEQUENCE [LARGE SCALE GENOMIC DNA]</scope>
    <source>
        <strain evidence="2">1A</strain>
    </source>
</reference>
<dbReference type="EMBL" id="CP151260">
    <property type="protein sequence ID" value="WZH41523.1"/>
    <property type="molecule type" value="Genomic_DNA"/>
</dbReference>
<dbReference type="Proteomes" id="UP001489902">
    <property type="component" value="Chromosome 1"/>
</dbReference>
<evidence type="ECO:0000313" key="2">
    <source>
        <dbReference type="EMBL" id="WZH41523.1"/>
    </source>
</evidence>
<gene>
    <name evidence="2" type="ORF">QYS62_002471</name>
</gene>
<feature type="compositionally biased region" description="Basic and acidic residues" evidence="1">
    <location>
        <begin position="1"/>
        <end position="11"/>
    </location>
</feature>
<feature type="compositionally biased region" description="Basic and acidic residues" evidence="1">
    <location>
        <begin position="37"/>
        <end position="54"/>
    </location>
</feature>
<evidence type="ECO:0000313" key="3">
    <source>
        <dbReference type="Proteomes" id="UP001489902"/>
    </source>
</evidence>
<proteinExistence type="predicted"/>
<sequence length="125" mass="14896">MADHQAQEHVTPRLKTPVQVKLDLDTYSEPPRNKRQPYREPPHRDPRSNKKECGFDWTPGIALALVGAITWLSRDFDSYKKKHDGHEVERRNNDSDRGRRRHRSGSRYPDDGYDDYYRRDRGYSR</sequence>
<feature type="compositionally biased region" description="Basic and acidic residues" evidence="1">
    <location>
        <begin position="80"/>
        <end position="97"/>
    </location>
</feature>
<evidence type="ECO:0000256" key="1">
    <source>
        <dbReference type="SAM" id="MobiDB-lite"/>
    </source>
</evidence>
<feature type="compositionally biased region" description="Basic and acidic residues" evidence="1">
    <location>
        <begin position="115"/>
        <end position="125"/>
    </location>
</feature>
<organism evidence="2 3">
    <name type="scientific">Fusarium acuminatum</name>
    <dbReference type="NCBI Taxonomy" id="5515"/>
    <lineage>
        <taxon>Eukaryota</taxon>
        <taxon>Fungi</taxon>
        <taxon>Dikarya</taxon>
        <taxon>Ascomycota</taxon>
        <taxon>Pezizomycotina</taxon>
        <taxon>Sordariomycetes</taxon>
        <taxon>Hypocreomycetidae</taxon>
        <taxon>Hypocreales</taxon>
        <taxon>Nectriaceae</taxon>
        <taxon>Fusarium</taxon>
        <taxon>Fusarium tricinctum species complex</taxon>
    </lineage>
</organism>
<name>A0ABZ2WLI0_9HYPO</name>
<protein>
    <submittedName>
        <fullName evidence="2">Uncharacterized protein</fullName>
    </submittedName>
</protein>
<feature type="region of interest" description="Disordered" evidence="1">
    <location>
        <begin position="1"/>
        <end position="55"/>
    </location>
</feature>
<accession>A0ABZ2WLI0</accession>
<keyword evidence="3" id="KW-1185">Reference proteome</keyword>
<feature type="region of interest" description="Disordered" evidence="1">
    <location>
        <begin position="80"/>
        <end position="125"/>
    </location>
</feature>